<dbReference type="InParanoid" id="A0A2P5FFL2"/>
<dbReference type="AlphaFoldDB" id="A0A2P5FFL2"/>
<name>A0A2P5FFL2_TREOI</name>
<gene>
    <name evidence="1" type="ORF">TorRG33x02_075660</name>
</gene>
<dbReference type="OrthoDB" id="1305902at2759"/>
<protein>
    <submittedName>
        <fullName evidence="1">Uncharacterized protein</fullName>
    </submittedName>
</protein>
<dbReference type="EMBL" id="JXTC01000037">
    <property type="protein sequence ID" value="PON96585.1"/>
    <property type="molecule type" value="Genomic_DNA"/>
</dbReference>
<feature type="non-terminal residue" evidence="1">
    <location>
        <position position="1"/>
    </location>
</feature>
<evidence type="ECO:0000313" key="1">
    <source>
        <dbReference type="EMBL" id="PON96585.1"/>
    </source>
</evidence>
<evidence type="ECO:0000313" key="2">
    <source>
        <dbReference type="Proteomes" id="UP000237000"/>
    </source>
</evidence>
<comment type="caution">
    <text evidence="1">The sequence shown here is derived from an EMBL/GenBank/DDBJ whole genome shotgun (WGS) entry which is preliminary data.</text>
</comment>
<organism evidence="1 2">
    <name type="scientific">Trema orientale</name>
    <name type="common">Charcoal tree</name>
    <name type="synonym">Celtis orientalis</name>
    <dbReference type="NCBI Taxonomy" id="63057"/>
    <lineage>
        <taxon>Eukaryota</taxon>
        <taxon>Viridiplantae</taxon>
        <taxon>Streptophyta</taxon>
        <taxon>Embryophyta</taxon>
        <taxon>Tracheophyta</taxon>
        <taxon>Spermatophyta</taxon>
        <taxon>Magnoliopsida</taxon>
        <taxon>eudicotyledons</taxon>
        <taxon>Gunneridae</taxon>
        <taxon>Pentapetalae</taxon>
        <taxon>rosids</taxon>
        <taxon>fabids</taxon>
        <taxon>Rosales</taxon>
        <taxon>Cannabaceae</taxon>
        <taxon>Trema</taxon>
    </lineage>
</organism>
<accession>A0A2P5FFL2</accession>
<reference evidence="2" key="1">
    <citation type="submission" date="2016-06" db="EMBL/GenBank/DDBJ databases">
        <title>Parallel loss of symbiosis genes in relatives of nitrogen-fixing non-legume Parasponia.</title>
        <authorList>
            <person name="Van Velzen R."/>
            <person name="Holmer R."/>
            <person name="Bu F."/>
            <person name="Rutten L."/>
            <person name="Van Zeijl A."/>
            <person name="Liu W."/>
            <person name="Santuari L."/>
            <person name="Cao Q."/>
            <person name="Sharma T."/>
            <person name="Shen D."/>
            <person name="Roswanjaya Y."/>
            <person name="Wardhani T."/>
            <person name="Kalhor M.S."/>
            <person name="Jansen J."/>
            <person name="Van den Hoogen J."/>
            <person name="Gungor B."/>
            <person name="Hartog M."/>
            <person name="Hontelez J."/>
            <person name="Verver J."/>
            <person name="Yang W.-C."/>
            <person name="Schijlen E."/>
            <person name="Repin R."/>
            <person name="Schilthuizen M."/>
            <person name="Schranz E."/>
            <person name="Heidstra R."/>
            <person name="Miyata K."/>
            <person name="Fedorova E."/>
            <person name="Kohlen W."/>
            <person name="Bisseling T."/>
            <person name="Smit S."/>
            <person name="Geurts R."/>
        </authorList>
    </citation>
    <scope>NUCLEOTIDE SEQUENCE [LARGE SCALE GENOMIC DNA]</scope>
    <source>
        <strain evidence="2">cv. RG33-2</strain>
    </source>
</reference>
<sequence>FAQQNLELFHCAWTRYKELLINFPNHGFSQECQLQIFLYNVWPETRMWVERRDGTAYFHQLSADETYWLLEGMADFDYQSWNYPISHLNLGDNSNSLAPLFDTLHYQAESSLDLEELLAQFSEETRLHIEKLERMEMVARNTQDICNCESHREEMGPSGRIFGLFDDDYSSEEKVQDNTYESQPFDIQVIMPPAIQTHIYNDPMWPKPPPPSLAPVIEAHHAHVPKPNQVEHTCRALPYIAKLESVRNQGPYILLYDT</sequence>
<dbReference type="Proteomes" id="UP000237000">
    <property type="component" value="Unassembled WGS sequence"/>
</dbReference>
<proteinExistence type="predicted"/>
<keyword evidence="2" id="KW-1185">Reference proteome</keyword>